<feature type="transmembrane region" description="Helical" evidence="7">
    <location>
        <begin position="192"/>
        <end position="211"/>
    </location>
</feature>
<dbReference type="OrthoDB" id="5417844at2759"/>
<keyword evidence="10" id="KW-1185">Reference proteome</keyword>
<feature type="transmembrane region" description="Helical" evidence="7">
    <location>
        <begin position="108"/>
        <end position="130"/>
    </location>
</feature>
<evidence type="ECO:0000256" key="4">
    <source>
        <dbReference type="ARBA" id="ARBA00023136"/>
    </source>
</evidence>
<evidence type="ECO:0000313" key="9">
    <source>
        <dbReference type="EMBL" id="EME46733.1"/>
    </source>
</evidence>
<reference evidence="9 10" key="2">
    <citation type="journal article" date="2012" name="PLoS Pathog.">
        <title>Diverse lifestyles and strategies of plant pathogenesis encoded in the genomes of eighteen Dothideomycetes fungi.</title>
        <authorList>
            <person name="Ohm R.A."/>
            <person name="Feau N."/>
            <person name="Henrissat B."/>
            <person name="Schoch C.L."/>
            <person name="Horwitz B.A."/>
            <person name="Barry K.W."/>
            <person name="Condon B.J."/>
            <person name="Copeland A.C."/>
            <person name="Dhillon B."/>
            <person name="Glaser F."/>
            <person name="Hesse C.N."/>
            <person name="Kosti I."/>
            <person name="LaButti K."/>
            <person name="Lindquist E.A."/>
            <person name="Lucas S."/>
            <person name="Salamov A.A."/>
            <person name="Bradshaw R.E."/>
            <person name="Ciuffetti L."/>
            <person name="Hamelin R.C."/>
            <person name="Kema G.H.J."/>
            <person name="Lawrence C."/>
            <person name="Scott J.A."/>
            <person name="Spatafora J.W."/>
            <person name="Turgeon B.G."/>
            <person name="de Wit P.J.G.M."/>
            <person name="Zhong S."/>
            <person name="Goodwin S.B."/>
            <person name="Grigoriev I.V."/>
        </authorList>
    </citation>
    <scope>NUCLEOTIDE SEQUENCE [LARGE SCALE GENOMIC DNA]</scope>
    <source>
        <strain evidence="10">NZE10 / CBS 128990</strain>
    </source>
</reference>
<dbReference type="eggNOG" id="ENOG502SIYQ">
    <property type="taxonomic scope" value="Eukaryota"/>
</dbReference>
<reference evidence="10" key="1">
    <citation type="journal article" date="2012" name="PLoS Genet.">
        <title>The genomes of the fungal plant pathogens Cladosporium fulvum and Dothistroma septosporum reveal adaptation to different hosts and lifestyles but also signatures of common ancestry.</title>
        <authorList>
            <person name="de Wit P.J.G.M."/>
            <person name="van der Burgt A."/>
            <person name="Oekmen B."/>
            <person name="Stergiopoulos I."/>
            <person name="Abd-Elsalam K.A."/>
            <person name="Aerts A.L."/>
            <person name="Bahkali A.H."/>
            <person name="Beenen H.G."/>
            <person name="Chettri P."/>
            <person name="Cox M.P."/>
            <person name="Datema E."/>
            <person name="de Vries R.P."/>
            <person name="Dhillon B."/>
            <person name="Ganley A.R."/>
            <person name="Griffiths S.A."/>
            <person name="Guo Y."/>
            <person name="Hamelin R.C."/>
            <person name="Henrissat B."/>
            <person name="Kabir M.S."/>
            <person name="Jashni M.K."/>
            <person name="Kema G."/>
            <person name="Klaubauf S."/>
            <person name="Lapidus A."/>
            <person name="Levasseur A."/>
            <person name="Lindquist E."/>
            <person name="Mehrabi R."/>
            <person name="Ohm R.A."/>
            <person name="Owen T.J."/>
            <person name="Salamov A."/>
            <person name="Schwelm A."/>
            <person name="Schijlen E."/>
            <person name="Sun H."/>
            <person name="van den Burg H.A."/>
            <person name="van Ham R.C.H.J."/>
            <person name="Zhang S."/>
            <person name="Goodwin S.B."/>
            <person name="Grigoriev I.V."/>
            <person name="Collemare J."/>
            <person name="Bradshaw R.E."/>
        </authorList>
    </citation>
    <scope>NUCLEOTIDE SEQUENCE [LARGE SCALE GENOMIC DNA]</scope>
    <source>
        <strain evidence="10">NZE10 / CBS 128990</strain>
    </source>
</reference>
<dbReference type="STRING" id="675120.N1PUV8"/>
<feature type="transmembrane region" description="Helical" evidence="7">
    <location>
        <begin position="32"/>
        <end position="53"/>
    </location>
</feature>
<evidence type="ECO:0000313" key="10">
    <source>
        <dbReference type="Proteomes" id="UP000016933"/>
    </source>
</evidence>
<dbReference type="OMA" id="KCFFANE"/>
<proteinExistence type="inferred from homology"/>
<keyword evidence="3 7" id="KW-1133">Transmembrane helix</keyword>
<feature type="compositionally biased region" description="Basic and acidic residues" evidence="6">
    <location>
        <begin position="8"/>
        <end position="26"/>
    </location>
</feature>
<feature type="transmembrane region" description="Helical" evidence="7">
    <location>
        <begin position="223"/>
        <end position="245"/>
    </location>
</feature>
<dbReference type="GO" id="GO:0016020">
    <property type="term" value="C:membrane"/>
    <property type="evidence" value="ECO:0007669"/>
    <property type="project" value="UniProtKB-SubCell"/>
</dbReference>
<evidence type="ECO:0000259" key="8">
    <source>
        <dbReference type="Pfam" id="PF20684"/>
    </source>
</evidence>
<accession>N1PUV8</accession>
<feature type="transmembrane region" description="Helical" evidence="7">
    <location>
        <begin position="261"/>
        <end position="284"/>
    </location>
</feature>
<keyword evidence="2 7" id="KW-0812">Transmembrane</keyword>
<evidence type="ECO:0000256" key="5">
    <source>
        <dbReference type="ARBA" id="ARBA00038359"/>
    </source>
</evidence>
<sequence>MAPASNAFDDHLSQLPEGPRDTWPSDDRGPSIQAIQILMIVFATSAVALRFTARRVSSFGLWWDDWTILAALGPCLAINVANIIGVSLGLGRHIWDVHDSGKAYLRTLFVTEITYTTALALNKLAVLLMYHRLFEVERKMKIAVKVLAVIVISWWMAVEITTLLQCTPIHRFWNYEKKGTCIDIAKFFEGSAIPNVIIDIAILLLPQPIIWRLKLSKTNKIALCGIFLLGALTSVSSIGRLVAIIKYNNGIDFTFKAFDAIVWYSLEPTVGILCACLPCLGPLLRKLPGSPFASHWSNSASRPPSKNLSCQFIQRGHRHLDLDTASVTKLTTQYSIETAICAPTSDVMDDFIYHLDMQGSHEMNAIRVRSAIYTHSPTSP</sequence>
<evidence type="ECO:0000256" key="1">
    <source>
        <dbReference type="ARBA" id="ARBA00004141"/>
    </source>
</evidence>
<comment type="similarity">
    <text evidence="5">Belongs to the SAT4 family.</text>
</comment>
<dbReference type="PANTHER" id="PTHR33048">
    <property type="entry name" value="PTH11-LIKE INTEGRAL MEMBRANE PROTEIN (AFU_ORTHOLOGUE AFUA_5G11245)"/>
    <property type="match status" value="1"/>
</dbReference>
<gene>
    <name evidence="9" type="ORF">DOTSEDRAFT_169535</name>
</gene>
<keyword evidence="4 7" id="KW-0472">Membrane</keyword>
<protein>
    <recommendedName>
        <fullName evidence="8">Rhodopsin domain-containing protein</fullName>
    </recommendedName>
</protein>
<evidence type="ECO:0000256" key="3">
    <source>
        <dbReference type="ARBA" id="ARBA00022989"/>
    </source>
</evidence>
<evidence type="ECO:0000256" key="2">
    <source>
        <dbReference type="ARBA" id="ARBA00022692"/>
    </source>
</evidence>
<dbReference type="InterPro" id="IPR052337">
    <property type="entry name" value="SAT4-like"/>
</dbReference>
<dbReference type="Pfam" id="PF20684">
    <property type="entry name" value="Fung_rhodopsin"/>
    <property type="match status" value="1"/>
</dbReference>
<dbReference type="HOGENOM" id="CLU_028200_0_0_1"/>
<organism evidence="9 10">
    <name type="scientific">Dothistroma septosporum (strain NZE10 / CBS 128990)</name>
    <name type="common">Red band needle blight fungus</name>
    <name type="synonym">Mycosphaerella pini</name>
    <dbReference type="NCBI Taxonomy" id="675120"/>
    <lineage>
        <taxon>Eukaryota</taxon>
        <taxon>Fungi</taxon>
        <taxon>Dikarya</taxon>
        <taxon>Ascomycota</taxon>
        <taxon>Pezizomycotina</taxon>
        <taxon>Dothideomycetes</taxon>
        <taxon>Dothideomycetidae</taxon>
        <taxon>Mycosphaerellales</taxon>
        <taxon>Mycosphaerellaceae</taxon>
        <taxon>Dothistroma</taxon>
    </lineage>
</organism>
<dbReference type="InterPro" id="IPR049326">
    <property type="entry name" value="Rhodopsin_dom_fungi"/>
</dbReference>
<comment type="subcellular location">
    <subcellularLocation>
        <location evidence="1">Membrane</location>
        <topology evidence="1">Multi-pass membrane protein</topology>
    </subcellularLocation>
</comment>
<dbReference type="EMBL" id="KB446537">
    <property type="protein sequence ID" value="EME46733.1"/>
    <property type="molecule type" value="Genomic_DNA"/>
</dbReference>
<name>N1PUV8_DOTSN</name>
<dbReference type="Proteomes" id="UP000016933">
    <property type="component" value="Unassembled WGS sequence"/>
</dbReference>
<feature type="transmembrane region" description="Helical" evidence="7">
    <location>
        <begin position="65"/>
        <end position="88"/>
    </location>
</feature>
<dbReference type="AlphaFoldDB" id="N1PUV8"/>
<feature type="domain" description="Rhodopsin" evidence="8">
    <location>
        <begin position="49"/>
        <end position="286"/>
    </location>
</feature>
<dbReference type="PANTHER" id="PTHR33048:SF47">
    <property type="entry name" value="INTEGRAL MEMBRANE PROTEIN-RELATED"/>
    <property type="match status" value="1"/>
</dbReference>
<evidence type="ECO:0000256" key="7">
    <source>
        <dbReference type="SAM" id="Phobius"/>
    </source>
</evidence>
<feature type="region of interest" description="Disordered" evidence="6">
    <location>
        <begin position="1"/>
        <end position="26"/>
    </location>
</feature>
<feature type="transmembrane region" description="Helical" evidence="7">
    <location>
        <begin position="142"/>
        <end position="164"/>
    </location>
</feature>
<evidence type="ECO:0000256" key="6">
    <source>
        <dbReference type="SAM" id="MobiDB-lite"/>
    </source>
</evidence>